<proteinExistence type="inferred from homology"/>
<feature type="domain" description="Arginyl tRNA synthetase N-terminal" evidence="11">
    <location>
        <begin position="1"/>
        <end position="82"/>
    </location>
</feature>
<dbReference type="Pfam" id="PF00750">
    <property type="entry name" value="tRNA-synt_1d"/>
    <property type="match status" value="1"/>
</dbReference>
<dbReference type="PANTHER" id="PTHR11956:SF5">
    <property type="entry name" value="ARGININE--TRNA LIGASE, CYTOPLASMIC"/>
    <property type="match status" value="1"/>
</dbReference>
<dbReference type="GO" id="GO:0004814">
    <property type="term" value="F:arginine-tRNA ligase activity"/>
    <property type="evidence" value="ECO:0007669"/>
    <property type="project" value="UniProtKB-UniRule"/>
</dbReference>
<dbReference type="Pfam" id="PF03485">
    <property type="entry name" value="Arg_tRNA_synt_N"/>
    <property type="match status" value="1"/>
</dbReference>
<gene>
    <name evidence="8" type="primary">argS</name>
    <name evidence="12" type="ORF">A2Y64_04970</name>
</gene>
<reference evidence="12 13" key="1">
    <citation type="journal article" date="2016" name="Nat. Commun.">
        <title>Thousands of microbial genomes shed light on interconnected biogeochemical processes in an aquifer system.</title>
        <authorList>
            <person name="Anantharaman K."/>
            <person name="Brown C.T."/>
            <person name="Hug L.A."/>
            <person name="Sharon I."/>
            <person name="Castelle C.J."/>
            <person name="Probst A.J."/>
            <person name="Thomas B.C."/>
            <person name="Singh A."/>
            <person name="Wilkins M.J."/>
            <person name="Karaoz U."/>
            <person name="Brodie E.L."/>
            <person name="Williams K.H."/>
            <person name="Hubbard S.S."/>
            <person name="Banfield J.F."/>
        </authorList>
    </citation>
    <scope>NUCLEOTIDE SEQUENCE [LARGE SCALE GENOMIC DNA]</scope>
</reference>
<dbReference type="AlphaFoldDB" id="A0A1F5EYI3"/>
<dbReference type="PRINTS" id="PR01038">
    <property type="entry name" value="TRNASYNTHARG"/>
</dbReference>
<dbReference type="EMBL" id="MFAF01000122">
    <property type="protein sequence ID" value="OGD72425.1"/>
    <property type="molecule type" value="Genomic_DNA"/>
</dbReference>
<dbReference type="SMART" id="SM00836">
    <property type="entry name" value="DALR_1"/>
    <property type="match status" value="1"/>
</dbReference>
<dbReference type="Pfam" id="PF05746">
    <property type="entry name" value="DALR_1"/>
    <property type="match status" value="1"/>
</dbReference>
<evidence type="ECO:0000256" key="8">
    <source>
        <dbReference type="HAMAP-Rule" id="MF_00123"/>
    </source>
</evidence>
<dbReference type="HAMAP" id="MF_00123">
    <property type="entry name" value="Arg_tRNA_synth"/>
    <property type="match status" value="1"/>
</dbReference>
<dbReference type="EC" id="6.1.1.19" evidence="8"/>
<dbReference type="SMART" id="SM01016">
    <property type="entry name" value="Arg_tRNA_synt_N"/>
    <property type="match status" value="1"/>
</dbReference>
<comment type="similarity">
    <text evidence="1 8 9">Belongs to the class-I aminoacyl-tRNA synthetase family.</text>
</comment>
<dbReference type="GO" id="GO:0005524">
    <property type="term" value="F:ATP binding"/>
    <property type="evidence" value="ECO:0007669"/>
    <property type="project" value="UniProtKB-UniRule"/>
</dbReference>
<dbReference type="Proteomes" id="UP000177187">
    <property type="component" value="Unassembled WGS sequence"/>
</dbReference>
<sequence>MIGQTAGRLFDLPDGPPAFDLSPSAEPKFGHFACNLALQLAGPLKKNPRQIGEALAVELGKVLGNLVERVEVAGPGFLNFHLSAGAQAGPVKSILMEEEPFRWTAEKPLKINLEYVSANPTGPLLVVNGRAAALGSALAEILRAVGHEVTEEFYVNDAGSQVIEFSKSVIRENLNHLQRIGWIINDSIREWANSGEYHEKTVEEISIQIEKDIAREALGVLEVGKILLDEDMLLELISYIVSSQHFLQTKTISRFNTNIRSYFFEHSLYESDLKPVIRKWILPSEIELKNCVGSIIKTYSLLLERRGTSNDEGAVWLKTTDYGDEKDRVIVRSNGKPTYLLTDIAYHLDKWERLGGDEDAKLMIDIWGPDHHGHILPTKAGLQAAGIPPDKLEVLISGWVTLKRGGEIVSMSKRQGNIVTLDELLDEVGVDVARYMFLERSPEAHLDFDLDLAVQQSSENPAYYIQYAHARIASIFAVAREEGFREDELGDDSLAKVDLTPLFTDDDAGERQRELLRQIVYYPGVVAGAAASYAPQRVTAYLHSLAGLFHPYYKKVKVLVEDRGTALARLALSRALRKVLAHGLGLLGISAPESM</sequence>
<dbReference type="GO" id="GO:0005737">
    <property type="term" value="C:cytoplasm"/>
    <property type="evidence" value="ECO:0007669"/>
    <property type="project" value="UniProtKB-SubCell"/>
</dbReference>
<dbReference type="Gene3D" id="3.30.1360.70">
    <property type="entry name" value="Arginyl tRNA synthetase N-terminal domain"/>
    <property type="match status" value="1"/>
</dbReference>
<feature type="domain" description="DALR anticodon binding" evidence="10">
    <location>
        <begin position="465"/>
        <end position="595"/>
    </location>
</feature>
<evidence type="ECO:0000256" key="6">
    <source>
        <dbReference type="ARBA" id="ARBA00023146"/>
    </source>
</evidence>
<comment type="caution">
    <text evidence="8">Lacks conserved residue(s) required for the propagation of feature annotation.</text>
</comment>
<dbReference type="STRING" id="1817816.A2Y64_04970"/>
<dbReference type="SUPFAM" id="SSF52374">
    <property type="entry name" value="Nucleotidylyl transferase"/>
    <property type="match status" value="1"/>
</dbReference>
<evidence type="ECO:0000256" key="1">
    <source>
        <dbReference type="ARBA" id="ARBA00005594"/>
    </source>
</evidence>
<organism evidence="12 13">
    <name type="scientific">Candidatus Coatesbacteria bacterium RBG_13_66_14</name>
    <dbReference type="NCBI Taxonomy" id="1817816"/>
    <lineage>
        <taxon>Bacteria</taxon>
        <taxon>Candidatus Coatesiibacteriota</taxon>
    </lineage>
</organism>
<comment type="subcellular location">
    <subcellularLocation>
        <location evidence="8">Cytoplasm</location>
    </subcellularLocation>
</comment>
<dbReference type="InterPro" id="IPR001278">
    <property type="entry name" value="Arg-tRNA-ligase"/>
</dbReference>
<dbReference type="PANTHER" id="PTHR11956">
    <property type="entry name" value="ARGINYL-TRNA SYNTHETASE"/>
    <property type="match status" value="1"/>
</dbReference>
<dbReference type="Gene3D" id="1.10.730.10">
    <property type="entry name" value="Isoleucyl-tRNA Synthetase, Domain 1"/>
    <property type="match status" value="1"/>
</dbReference>
<comment type="catalytic activity">
    <reaction evidence="7 8">
        <text>tRNA(Arg) + L-arginine + ATP = L-arginyl-tRNA(Arg) + AMP + diphosphate</text>
        <dbReference type="Rhea" id="RHEA:20301"/>
        <dbReference type="Rhea" id="RHEA-COMP:9658"/>
        <dbReference type="Rhea" id="RHEA-COMP:9673"/>
        <dbReference type="ChEBI" id="CHEBI:30616"/>
        <dbReference type="ChEBI" id="CHEBI:32682"/>
        <dbReference type="ChEBI" id="CHEBI:33019"/>
        <dbReference type="ChEBI" id="CHEBI:78442"/>
        <dbReference type="ChEBI" id="CHEBI:78513"/>
        <dbReference type="ChEBI" id="CHEBI:456215"/>
        <dbReference type="EC" id="6.1.1.19"/>
    </reaction>
</comment>
<dbReference type="InterPro" id="IPR036695">
    <property type="entry name" value="Arg-tRNA-synth_N_sf"/>
</dbReference>
<keyword evidence="3 8" id="KW-0547">Nucleotide-binding</keyword>
<dbReference type="InterPro" id="IPR005148">
    <property type="entry name" value="Arg-tRNA-synth_N"/>
</dbReference>
<keyword evidence="2 8" id="KW-0436">Ligase</keyword>
<dbReference type="InterPro" id="IPR009080">
    <property type="entry name" value="tRNAsynth_Ia_anticodon-bd"/>
</dbReference>
<protein>
    <recommendedName>
        <fullName evidence="8">Arginine--tRNA ligase</fullName>
        <ecNumber evidence="8">6.1.1.19</ecNumber>
    </recommendedName>
    <alternativeName>
        <fullName evidence="8">Arginyl-tRNA synthetase</fullName>
        <shortName evidence="8">ArgRS</shortName>
    </alternativeName>
</protein>
<keyword evidence="4 8" id="KW-0067">ATP-binding</keyword>
<dbReference type="NCBIfam" id="TIGR00456">
    <property type="entry name" value="argS"/>
    <property type="match status" value="1"/>
</dbReference>
<comment type="caution">
    <text evidence="12">The sequence shown here is derived from an EMBL/GenBank/DDBJ whole genome shotgun (WGS) entry which is preliminary data.</text>
</comment>
<dbReference type="GO" id="GO:0006420">
    <property type="term" value="P:arginyl-tRNA aminoacylation"/>
    <property type="evidence" value="ECO:0007669"/>
    <property type="project" value="UniProtKB-UniRule"/>
</dbReference>
<accession>A0A1F5EYI3</accession>
<evidence type="ECO:0000313" key="12">
    <source>
        <dbReference type="EMBL" id="OGD72425.1"/>
    </source>
</evidence>
<evidence type="ECO:0000256" key="2">
    <source>
        <dbReference type="ARBA" id="ARBA00022598"/>
    </source>
</evidence>
<evidence type="ECO:0000313" key="13">
    <source>
        <dbReference type="Proteomes" id="UP000177187"/>
    </source>
</evidence>
<keyword evidence="5 8" id="KW-0648">Protein biosynthesis</keyword>
<dbReference type="InterPro" id="IPR008909">
    <property type="entry name" value="DALR_anticod-bd"/>
</dbReference>
<keyword evidence="8" id="KW-0963">Cytoplasm</keyword>
<dbReference type="InterPro" id="IPR035684">
    <property type="entry name" value="ArgRS_core"/>
</dbReference>
<evidence type="ECO:0000259" key="10">
    <source>
        <dbReference type="SMART" id="SM00836"/>
    </source>
</evidence>
<evidence type="ECO:0000256" key="9">
    <source>
        <dbReference type="RuleBase" id="RU363038"/>
    </source>
</evidence>
<dbReference type="SUPFAM" id="SSF55190">
    <property type="entry name" value="Arginyl-tRNA synthetase (ArgRS), N-terminal 'additional' domain"/>
    <property type="match status" value="1"/>
</dbReference>
<evidence type="ECO:0000256" key="5">
    <source>
        <dbReference type="ARBA" id="ARBA00022917"/>
    </source>
</evidence>
<keyword evidence="6 8" id="KW-0030">Aminoacyl-tRNA synthetase</keyword>
<evidence type="ECO:0000256" key="3">
    <source>
        <dbReference type="ARBA" id="ARBA00022741"/>
    </source>
</evidence>
<evidence type="ECO:0000256" key="7">
    <source>
        <dbReference type="ARBA" id="ARBA00049339"/>
    </source>
</evidence>
<evidence type="ECO:0000256" key="4">
    <source>
        <dbReference type="ARBA" id="ARBA00022840"/>
    </source>
</evidence>
<name>A0A1F5EYI3_9BACT</name>
<dbReference type="InterPro" id="IPR014729">
    <property type="entry name" value="Rossmann-like_a/b/a_fold"/>
</dbReference>
<dbReference type="Gene3D" id="3.40.50.620">
    <property type="entry name" value="HUPs"/>
    <property type="match status" value="1"/>
</dbReference>
<dbReference type="SUPFAM" id="SSF47323">
    <property type="entry name" value="Anticodon-binding domain of a subclass of class I aminoacyl-tRNA synthetases"/>
    <property type="match status" value="1"/>
</dbReference>
<evidence type="ECO:0000259" key="11">
    <source>
        <dbReference type="SMART" id="SM01016"/>
    </source>
</evidence>
<comment type="subunit">
    <text evidence="8">Monomer.</text>
</comment>